<feature type="chain" id="PRO_5043888024" evidence="4">
    <location>
        <begin position="24"/>
        <end position="368"/>
    </location>
</feature>
<proteinExistence type="inferred from homology"/>
<keyword evidence="6" id="KW-1185">Reference proteome</keyword>
<dbReference type="PANTHER" id="PTHR10353:SF137">
    <property type="entry name" value="MYROSINASE 3-RELATED"/>
    <property type="match status" value="1"/>
</dbReference>
<accession>A0AAV6N0U5</accession>
<evidence type="ECO:0000313" key="6">
    <source>
        <dbReference type="Proteomes" id="UP000685013"/>
    </source>
</evidence>
<keyword evidence="2" id="KW-0326">Glycosidase</keyword>
<evidence type="ECO:0000256" key="2">
    <source>
        <dbReference type="ARBA" id="ARBA00023295"/>
    </source>
</evidence>
<evidence type="ECO:0000256" key="1">
    <source>
        <dbReference type="ARBA" id="ARBA00022801"/>
    </source>
</evidence>
<dbReference type="InterPro" id="IPR001360">
    <property type="entry name" value="Glyco_hydro_1"/>
</dbReference>
<name>A0AAV6N0U5_9ROSI</name>
<dbReference type="Proteomes" id="UP000685013">
    <property type="component" value="Chromosome 10"/>
</dbReference>
<dbReference type="EMBL" id="JAGKQH010000010">
    <property type="protein sequence ID" value="KAG6590224.1"/>
    <property type="molecule type" value="Genomic_DNA"/>
</dbReference>
<evidence type="ECO:0000256" key="4">
    <source>
        <dbReference type="SAM" id="SignalP"/>
    </source>
</evidence>
<dbReference type="GO" id="GO:0005975">
    <property type="term" value="P:carbohydrate metabolic process"/>
    <property type="evidence" value="ECO:0007669"/>
    <property type="project" value="InterPro"/>
</dbReference>
<protein>
    <submittedName>
        <fullName evidence="5">Beta-glucosidase 24</fullName>
    </submittedName>
</protein>
<comment type="similarity">
    <text evidence="3">Belongs to the glycosyl hydrolase 1 family.</text>
</comment>
<dbReference type="PROSITE" id="PS00653">
    <property type="entry name" value="GLYCOSYL_HYDROL_F1_2"/>
    <property type="match status" value="3"/>
</dbReference>
<dbReference type="InterPro" id="IPR033132">
    <property type="entry name" value="GH_1_N_CS"/>
</dbReference>
<dbReference type="AlphaFoldDB" id="A0AAV6N0U5"/>
<gene>
    <name evidence="5" type="primary">BGLU24</name>
    <name evidence="5" type="ORF">SDJN03_15647</name>
</gene>
<evidence type="ECO:0000256" key="3">
    <source>
        <dbReference type="RuleBase" id="RU003690"/>
    </source>
</evidence>
<organism evidence="5 6">
    <name type="scientific">Cucurbita argyrosperma subsp. sororia</name>
    <dbReference type="NCBI Taxonomy" id="37648"/>
    <lineage>
        <taxon>Eukaryota</taxon>
        <taxon>Viridiplantae</taxon>
        <taxon>Streptophyta</taxon>
        <taxon>Embryophyta</taxon>
        <taxon>Tracheophyta</taxon>
        <taxon>Spermatophyta</taxon>
        <taxon>Magnoliopsida</taxon>
        <taxon>eudicotyledons</taxon>
        <taxon>Gunneridae</taxon>
        <taxon>Pentapetalae</taxon>
        <taxon>rosids</taxon>
        <taxon>fabids</taxon>
        <taxon>Cucurbitales</taxon>
        <taxon>Cucurbitaceae</taxon>
        <taxon>Cucurbiteae</taxon>
        <taxon>Cucurbita</taxon>
    </lineage>
</organism>
<comment type="caution">
    <text evidence="5">The sequence shown here is derived from an EMBL/GenBank/DDBJ whole genome shotgun (WGS) entry which is preliminary data.</text>
</comment>
<dbReference type="GO" id="GO:0008422">
    <property type="term" value="F:beta-glucosidase activity"/>
    <property type="evidence" value="ECO:0007669"/>
    <property type="project" value="TreeGrafter"/>
</dbReference>
<feature type="non-terminal residue" evidence="5">
    <location>
        <position position="1"/>
    </location>
</feature>
<dbReference type="Pfam" id="PF00232">
    <property type="entry name" value="Glyco_hydro_1"/>
    <property type="match status" value="3"/>
</dbReference>
<evidence type="ECO:0000313" key="5">
    <source>
        <dbReference type="EMBL" id="KAG6590224.1"/>
    </source>
</evidence>
<feature type="signal peptide" evidence="4">
    <location>
        <begin position="1"/>
        <end position="23"/>
    </location>
</feature>
<reference evidence="5 6" key="1">
    <citation type="journal article" date="2021" name="Hortic Res">
        <title>The domestication of Cucurbita argyrosperma as revealed by the genome of its wild relative.</title>
        <authorList>
            <person name="Barrera-Redondo J."/>
            <person name="Sanchez-de la Vega G."/>
            <person name="Aguirre-Liguori J.A."/>
            <person name="Castellanos-Morales G."/>
            <person name="Gutierrez-Guerrero Y.T."/>
            <person name="Aguirre-Dugua X."/>
            <person name="Aguirre-Planter E."/>
            <person name="Tenaillon M.I."/>
            <person name="Lira-Saade R."/>
            <person name="Eguiarte L.E."/>
        </authorList>
    </citation>
    <scope>NUCLEOTIDE SEQUENCE [LARGE SCALE GENOMIC DNA]</scope>
    <source>
        <strain evidence="5">JBR-2021</strain>
    </source>
</reference>
<sequence length="368" mass="42140">MAIRNDCVILFFLNFVCLLLVEAQDGIEFRTIKRSDFPNEFDFGASSSAYQYEGGVSSKGKSIWDTFTHKYPDKIADGSNGDVALDAYHRYKEDLSLMKDTGFNAYRFSIAWSRILPDGTVKGGVNQEGINYYNNLIDEALKKGLKPYATLFHWDVPQALEDKYGDAKDDIEGRTIKRRDFPKGFGFGASSSAYQYEGGVSSKGKSIWDTFTHKYPDRIVDHSNGDVTLDTYHRYKVSEVQDDDSNHVIKRSDFPEDFIFGAASSAYQYEGGISTRGINNWDIYTHKYPERIVDHSNGDVAVDQIHRYKEDLSFMQETGFHAYRFSISWTRILRDGTLEGGLNKEGIEYYNNLIDDMISKGWYYRNFS</sequence>
<dbReference type="PANTHER" id="PTHR10353">
    <property type="entry name" value="GLYCOSYL HYDROLASE"/>
    <property type="match status" value="1"/>
</dbReference>
<keyword evidence="1" id="KW-0378">Hydrolase</keyword>
<keyword evidence="4" id="KW-0732">Signal</keyword>